<proteinExistence type="predicted"/>
<feature type="compositionally biased region" description="Low complexity" evidence="1">
    <location>
        <begin position="217"/>
        <end position="234"/>
    </location>
</feature>
<dbReference type="GO" id="GO:0004845">
    <property type="term" value="F:uracil phosphoribosyltransferase activity"/>
    <property type="evidence" value="ECO:0007669"/>
    <property type="project" value="UniProtKB-EC"/>
</dbReference>
<dbReference type="RefSeq" id="WP_168012442.1">
    <property type="nucleotide sequence ID" value="NZ_JAATEP010000019.1"/>
</dbReference>
<sequence>MPAQHNLHLLPQTRQLRALHTVVRDRHAALDTFVLHSRRIIRLLLEAGLDQLPFTEHHVTTPVGATYRGLRPTADVCAVAVVRAGESMEAELRDIHPGIRIGKILIQRDKQTKLPHLYYSHLPPGIAGSHVLLLEPMLATGGSANAAIDVLLKAGVREEHIVLIDFIAAPEGIRAVTEAHPHVKIVVSSIEERLNDDAFMIPGIGDFGDRYFGTTSATAAPSGTAHPSGTTDSPRTTDHTRTTFCTTDPGA</sequence>
<feature type="compositionally biased region" description="Low complexity" evidence="1">
    <location>
        <begin position="242"/>
        <end position="251"/>
    </location>
</feature>
<organism evidence="3 4">
    <name type="scientific">Nonomuraea composti</name>
    <dbReference type="NCBI Taxonomy" id="2720023"/>
    <lineage>
        <taxon>Bacteria</taxon>
        <taxon>Bacillati</taxon>
        <taxon>Actinomycetota</taxon>
        <taxon>Actinomycetes</taxon>
        <taxon>Streptosporangiales</taxon>
        <taxon>Streptosporangiaceae</taxon>
        <taxon>Nonomuraea</taxon>
    </lineage>
</organism>
<comment type="caution">
    <text evidence="3">The sequence shown here is derived from an EMBL/GenBank/DDBJ whole genome shotgun (WGS) entry which is preliminary data.</text>
</comment>
<keyword evidence="4" id="KW-1185">Reference proteome</keyword>
<dbReference type="Proteomes" id="UP000696294">
    <property type="component" value="Unassembled WGS sequence"/>
</dbReference>
<gene>
    <name evidence="3" type="primary">upp</name>
    <name evidence="3" type="ORF">HCN51_25890</name>
</gene>
<accession>A0ABX1B967</accession>
<feature type="region of interest" description="Disordered" evidence="1">
    <location>
        <begin position="217"/>
        <end position="251"/>
    </location>
</feature>
<dbReference type="CDD" id="cd06223">
    <property type="entry name" value="PRTases_typeI"/>
    <property type="match status" value="1"/>
</dbReference>
<dbReference type="NCBIfam" id="NF001097">
    <property type="entry name" value="PRK00129.1"/>
    <property type="match status" value="1"/>
</dbReference>
<dbReference type="Gene3D" id="3.40.50.2020">
    <property type="match status" value="1"/>
</dbReference>
<evidence type="ECO:0000259" key="2">
    <source>
        <dbReference type="Pfam" id="PF14681"/>
    </source>
</evidence>
<dbReference type="InterPro" id="IPR000836">
    <property type="entry name" value="PRTase_dom"/>
</dbReference>
<dbReference type="EMBL" id="JAATEP010000019">
    <property type="protein sequence ID" value="NJP92849.1"/>
    <property type="molecule type" value="Genomic_DNA"/>
</dbReference>
<keyword evidence="3" id="KW-0808">Transferase</keyword>
<evidence type="ECO:0000313" key="3">
    <source>
        <dbReference type="EMBL" id="NJP92849.1"/>
    </source>
</evidence>
<dbReference type="EC" id="2.4.2.9" evidence="3"/>
<reference evidence="3 4" key="1">
    <citation type="submission" date="2020-03" db="EMBL/GenBank/DDBJ databases">
        <title>WGS of actinomycetes isolated from Thailand.</title>
        <authorList>
            <person name="Thawai C."/>
        </authorList>
    </citation>
    <scope>NUCLEOTIDE SEQUENCE [LARGE SCALE GENOMIC DNA]</scope>
    <source>
        <strain evidence="3 4">FMUSA5-5</strain>
    </source>
</reference>
<evidence type="ECO:0000313" key="4">
    <source>
        <dbReference type="Proteomes" id="UP000696294"/>
    </source>
</evidence>
<protein>
    <submittedName>
        <fullName evidence="3">Uracil phosphoribosyltransferase</fullName>
        <ecNumber evidence="3">2.4.2.9</ecNumber>
    </submittedName>
</protein>
<dbReference type="Pfam" id="PF14681">
    <property type="entry name" value="UPRTase"/>
    <property type="match status" value="1"/>
</dbReference>
<feature type="domain" description="Phosphoribosyltransferase" evidence="2">
    <location>
        <begin position="11"/>
        <end position="214"/>
    </location>
</feature>
<evidence type="ECO:0000256" key="1">
    <source>
        <dbReference type="SAM" id="MobiDB-lite"/>
    </source>
</evidence>
<dbReference type="InterPro" id="IPR029057">
    <property type="entry name" value="PRTase-like"/>
</dbReference>
<name>A0ABX1B967_9ACTN</name>
<keyword evidence="3" id="KW-0328">Glycosyltransferase</keyword>
<dbReference type="SUPFAM" id="SSF53271">
    <property type="entry name" value="PRTase-like"/>
    <property type="match status" value="1"/>
</dbReference>